<dbReference type="Gene3D" id="6.10.250.2650">
    <property type="match status" value="1"/>
</dbReference>
<feature type="domain" description="Bacterial toxin RNase RnlA/LsoA N-terminal" evidence="3">
    <location>
        <begin position="7"/>
        <end position="88"/>
    </location>
</feature>
<dbReference type="Gene3D" id="3.30.160.690">
    <property type="entry name" value="Bacterial toxin RNase RnlA/LsoA, N repeated domain"/>
    <property type="match status" value="1"/>
</dbReference>
<accession>A0A1H1CJJ1</accession>
<proteinExistence type="predicted"/>
<dbReference type="Pfam" id="PF19034">
    <property type="entry name" value="RnlA-toxin_DBD"/>
    <property type="match status" value="1"/>
</dbReference>
<keyword evidence="5" id="KW-1185">Reference proteome</keyword>
<dbReference type="InterPro" id="IPR043994">
    <property type="entry name" value="RnlA/LsoA-toxin_DBD"/>
</dbReference>
<dbReference type="Pfam" id="PF19417">
    <property type="entry name" value="RnlA_toxin_N"/>
    <property type="match status" value="1"/>
</dbReference>
<feature type="domain" description="Bacterial toxin RNase RnlA/LsoA N-terminal repeated" evidence="1">
    <location>
        <begin position="106"/>
        <end position="187"/>
    </location>
</feature>
<dbReference type="InterPro" id="IPR031845">
    <property type="entry name" value="RnlA_toxin_NRD"/>
</dbReference>
<protein>
    <submittedName>
        <fullName evidence="4">RNase LS, toxin</fullName>
    </submittedName>
</protein>
<evidence type="ECO:0000313" key="5">
    <source>
        <dbReference type="Proteomes" id="UP000199481"/>
    </source>
</evidence>
<dbReference type="GO" id="GO:0004521">
    <property type="term" value="F:RNA endonuclease activity"/>
    <property type="evidence" value="ECO:0007669"/>
    <property type="project" value="InterPro"/>
</dbReference>
<feature type="domain" description="Bacterial toxin RNase RnlA/LsoA DBD" evidence="2">
    <location>
        <begin position="207"/>
        <end position="327"/>
    </location>
</feature>
<dbReference type="Gene3D" id="3.30.310.240">
    <property type="entry name" value="Bacterial toxin RNase RnlA/LsoA, N-terminal domain"/>
    <property type="match status" value="1"/>
</dbReference>
<dbReference type="OrthoDB" id="9811552at2"/>
<name>A0A1H1CJJ1_9LACT</name>
<dbReference type="Proteomes" id="UP000199481">
    <property type="component" value="Unassembled WGS sequence"/>
</dbReference>
<evidence type="ECO:0000259" key="2">
    <source>
        <dbReference type="Pfam" id="PF19034"/>
    </source>
</evidence>
<sequence>MAKKPLYGKLNIVQDQIEVAIVAFFSEKTGEYSIENLNPITESRNRIEFTYLDELYKVDFHFNNDGTTTIDLSPGGPDPIKTELANYIKTSSICTIDKISNFDNPWFVFEDFNYDDFIAVISLIKEQDNVKESEYKKTDIAEIWSLKSTPGEKVNVSFFKKNKKAVIQGKPLTLFSDIYTSLISLMDIENVPAIMNQQTYVAEKVTKKSIEAELENYLPNCSDKISSKVRILCYQSIFNLKIHDEMFDYGFLSFPSLKLLEGHLKYIMKDKSIQLKDGNFSMFIKDPLERQKYILHPEYDSYFTAKQKNAVNNAYTFYNIHRHSIFHWGNIDSPIKGRDTTIVHDRPDTAHGIINNALDIVNSYYM</sequence>
<dbReference type="Pfam" id="PF15935">
    <property type="entry name" value="RnlA_toxin"/>
    <property type="match status" value="1"/>
</dbReference>
<evidence type="ECO:0000313" key="4">
    <source>
        <dbReference type="EMBL" id="SDQ64278.1"/>
    </source>
</evidence>
<organism evidence="4 5">
    <name type="scientific">Carnobacterium viridans</name>
    <dbReference type="NCBI Taxonomy" id="174587"/>
    <lineage>
        <taxon>Bacteria</taxon>
        <taxon>Bacillati</taxon>
        <taxon>Bacillota</taxon>
        <taxon>Bacilli</taxon>
        <taxon>Lactobacillales</taxon>
        <taxon>Carnobacteriaceae</taxon>
        <taxon>Carnobacterium</taxon>
    </lineage>
</organism>
<gene>
    <name evidence="4" type="ORF">SAMN04487752_2764</name>
</gene>
<dbReference type="AlphaFoldDB" id="A0A1H1CJJ1"/>
<evidence type="ECO:0000259" key="1">
    <source>
        <dbReference type="Pfam" id="PF15935"/>
    </source>
</evidence>
<evidence type="ECO:0000259" key="3">
    <source>
        <dbReference type="Pfam" id="PF19417"/>
    </source>
</evidence>
<dbReference type="InterPro" id="IPR045837">
    <property type="entry name" value="RnlA_toxin_N"/>
</dbReference>
<dbReference type="RefSeq" id="WP_089978859.1">
    <property type="nucleotide sequence ID" value="NZ_CP084917.1"/>
</dbReference>
<dbReference type="EMBL" id="FNJW01000009">
    <property type="protein sequence ID" value="SDQ64278.1"/>
    <property type="molecule type" value="Genomic_DNA"/>
</dbReference>
<reference evidence="5" key="1">
    <citation type="submission" date="2016-10" db="EMBL/GenBank/DDBJ databases">
        <authorList>
            <person name="Varghese N."/>
            <person name="Submissions S."/>
        </authorList>
    </citation>
    <scope>NUCLEOTIDE SEQUENCE [LARGE SCALE GENOMIC DNA]</scope>
    <source>
        <strain evidence="5">MPL-11</strain>
    </source>
</reference>